<dbReference type="AlphaFoldDB" id="A0A369TA39"/>
<dbReference type="RefSeq" id="WP_114582616.1">
    <property type="nucleotide sequence ID" value="NZ_QPMH01000012.1"/>
</dbReference>
<name>A0A369TA39_9PROT</name>
<dbReference type="InterPro" id="IPR036102">
    <property type="entry name" value="OsmC/Ohrsf"/>
</dbReference>
<evidence type="ECO:0000313" key="2">
    <source>
        <dbReference type="EMBL" id="RDD61364.1"/>
    </source>
</evidence>
<dbReference type="SUPFAM" id="SSF82784">
    <property type="entry name" value="OsmC-like"/>
    <property type="match status" value="1"/>
</dbReference>
<sequence length="173" mass="18297">MDAAELRARQKPLKDRYKENPGSAIVTSRAEGRLADDDIACAVDGWRGQVVAGLHPSTGGDGSQACSADILLRALVACAGVTLKSVATAMGVNLRDARVVAEGDWDARGTLGIDKQAPVGLSDVRLTFTLDTDADDATVTKLIQLTERFCVIYQTLKNPPRVTTETQATRAAG</sequence>
<proteinExistence type="predicted"/>
<dbReference type="EMBL" id="QPMH01000012">
    <property type="protein sequence ID" value="RDD61364.1"/>
    <property type="molecule type" value="Genomic_DNA"/>
</dbReference>
<dbReference type="Proteomes" id="UP000253941">
    <property type="component" value="Unassembled WGS sequence"/>
</dbReference>
<dbReference type="InterPro" id="IPR003718">
    <property type="entry name" value="OsmC/Ohr_fam"/>
</dbReference>
<evidence type="ECO:0000256" key="1">
    <source>
        <dbReference type="SAM" id="MobiDB-lite"/>
    </source>
</evidence>
<dbReference type="PANTHER" id="PTHR35368">
    <property type="entry name" value="HYDROPEROXIDE REDUCTASE"/>
    <property type="match status" value="1"/>
</dbReference>
<dbReference type="Gene3D" id="3.30.300.20">
    <property type="match status" value="1"/>
</dbReference>
<feature type="compositionally biased region" description="Basic and acidic residues" evidence="1">
    <location>
        <begin position="1"/>
        <end position="19"/>
    </location>
</feature>
<reference evidence="2 3" key="1">
    <citation type="submission" date="2018-07" db="EMBL/GenBank/DDBJ databases">
        <title>Venubactetium sediminum gen. nov., sp. nov., isolated from a marine solar saltern.</title>
        <authorList>
            <person name="Wang S."/>
        </authorList>
    </citation>
    <scope>NUCLEOTIDE SEQUENCE [LARGE SCALE GENOMIC DNA]</scope>
    <source>
        <strain evidence="2 3">WD2A32</strain>
    </source>
</reference>
<dbReference type="InterPro" id="IPR015946">
    <property type="entry name" value="KH_dom-like_a/b"/>
</dbReference>
<feature type="region of interest" description="Disordered" evidence="1">
    <location>
        <begin position="1"/>
        <end position="22"/>
    </location>
</feature>
<evidence type="ECO:0000313" key="3">
    <source>
        <dbReference type="Proteomes" id="UP000253941"/>
    </source>
</evidence>
<organism evidence="2 3">
    <name type="scientific">Ferruginivarius sediminum</name>
    <dbReference type="NCBI Taxonomy" id="2661937"/>
    <lineage>
        <taxon>Bacteria</taxon>
        <taxon>Pseudomonadati</taxon>
        <taxon>Pseudomonadota</taxon>
        <taxon>Alphaproteobacteria</taxon>
        <taxon>Rhodospirillales</taxon>
        <taxon>Rhodospirillaceae</taxon>
        <taxon>Ferruginivarius</taxon>
    </lineage>
</organism>
<keyword evidence="3" id="KW-1185">Reference proteome</keyword>
<gene>
    <name evidence="2" type="ORF">DRB17_12845</name>
</gene>
<protein>
    <submittedName>
        <fullName evidence="2">OsmC family peroxiredoxin</fullName>
    </submittedName>
</protein>
<comment type="caution">
    <text evidence="2">The sequence shown here is derived from an EMBL/GenBank/DDBJ whole genome shotgun (WGS) entry which is preliminary data.</text>
</comment>
<dbReference type="PANTHER" id="PTHR35368:SF1">
    <property type="entry name" value="HYDROPEROXIDE REDUCTASE"/>
    <property type="match status" value="1"/>
</dbReference>
<accession>A0A369TA39</accession>
<dbReference type="InterPro" id="IPR052924">
    <property type="entry name" value="OsmC/Ohr_hydroprdx_reductase"/>
</dbReference>
<dbReference type="Pfam" id="PF02566">
    <property type="entry name" value="OsmC"/>
    <property type="match status" value="1"/>
</dbReference>